<proteinExistence type="predicted"/>
<name>A0A5C6E7E4_9BACT</name>
<comment type="caution">
    <text evidence="3">The sequence shown here is derived from an EMBL/GenBank/DDBJ whole genome shotgun (WGS) entry which is preliminary data.</text>
</comment>
<keyword evidence="3" id="KW-0482">Metalloprotease</keyword>
<dbReference type="InterPro" id="IPR036034">
    <property type="entry name" value="PDZ_sf"/>
</dbReference>
<dbReference type="Proteomes" id="UP000315471">
    <property type="component" value="Unassembled WGS sequence"/>
</dbReference>
<feature type="chain" id="PRO_5022956656" evidence="1">
    <location>
        <begin position="31"/>
        <end position="395"/>
    </location>
</feature>
<dbReference type="Pfam" id="PF13180">
    <property type="entry name" value="PDZ_2"/>
    <property type="match status" value="1"/>
</dbReference>
<feature type="signal peptide" evidence="1">
    <location>
        <begin position="1"/>
        <end position="30"/>
    </location>
</feature>
<dbReference type="SMART" id="SM00228">
    <property type="entry name" value="PDZ"/>
    <property type="match status" value="1"/>
</dbReference>
<reference evidence="3 4" key="1">
    <citation type="submission" date="2019-02" db="EMBL/GenBank/DDBJ databases">
        <title>Deep-cultivation of Planctomycetes and their phenomic and genomic characterization uncovers novel biology.</title>
        <authorList>
            <person name="Wiegand S."/>
            <person name="Jogler M."/>
            <person name="Boedeker C."/>
            <person name="Pinto D."/>
            <person name="Vollmers J."/>
            <person name="Rivas-Marin E."/>
            <person name="Kohn T."/>
            <person name="Peeters S.H."/>
            <person name="Heuer A."/>
            <person name="Rast P."/>
            <person name="Oberbeckmann S."/>
            <person name="Bunk B."/>
            <person name="Jeske O."/>
            <person name="Meyerdierks A."/>
            <person name="Storesund J.E."/>
            <person name="Kallscheuer N."/>
            <person name="Luecker S."/>
            <person name="Lage O.M."/>
            <person name="Pohl T."/>
            <person name="Merkel B.J."/>
            <person name="Hornburger P."/>
            <person name="Mueller R.-W."/>
            <person name="Bruemmer F."/>
            <person name="Labrenz M."/>
            <person name="Spormann A.M."/>
            <person name="Op Den Camp H."/>
            <person name="Overmann J."/>
            <person name="Amann R."/>
            <person name="Jetten M.S.M."/>
            <person name="Mascher T."/>
            <person name="Medema M.H."/>
            <person name="Devos D.P."/>
            <person name="Kaster A.-K."/>
            <person name="Ovreas L."/>
            <person name="Rohde M."/>
            <person name="Galperin M.Y."/>
            <person name="Jogler C."/>
        </authorList>
    </citation>
    <scope>NUCLEOTIDE SEQUENCE [LARGE SCALE GENOMIC DNA]</scope>
    <source>
        <strain evidence="3 4">Q31b</strain>
    </source>
</reference>
<evidence type="ECO:0000313" key="4">
    <source>
        <dbReference type="Proteomes" id="UP000315471"/>
    </source>
</evidence>
<dbReference type="GO" id="GO:0008237">
    <property type="term" value="F:metallopeptidase activity"/>
    <property type="evidence" value="ECO:0007669"/>
    <property type="project" value="UniProtKB-KW"/>
</dbReference>
<organism evidence="3 4">
    <name type="scientific">Novipirellula aureliae</name>
    <dbReference type="NCBI Taxonomy" id="2527966"/>
    <lineage>
        <taxon>Bacteria</taxon>
        <taxon>Pseudomonadati</taxon>
        <taxon>Planctomycetota</taxon>
        <taxon>Planctomycetia</taxon>
        <taxon>Pirellulales</taxon>
        <taxon>Pirellulaceae</taxon>
        <taxon>Novipirellula</taxon>
    </lineage>
</organism>
<dbReference type="GO" id="GO:0006508">
    <property type="term" value="P:proteolysis"/>
    <property type="evidence" value="ECO:0007669"/>
    <property type="project" value="UniProtKB-KW"/>
</dbReference>
<accession>A0A5C6E7E4</accession>
<dbReference type="AlphaFoldDB" id="A0A5C6E7E4"/>
<dbReference type="EMBL" id="SJPY01000003">
    <property type="protein sequence ID" value="TWU43396.1"/>
    <property type="molecule type" value="Genomic_DNA"/>
</dbReference>
<evidence type="ECO:0000256" key="1">
    <source>
        <dbReference type="SAM" id="SignalP"/>
    </source>
</evidence>
<dbReference type="PROSITE" id="PS50106">
    <property type="entry name" value="PDZ"/>
    <property type="match status" value="1"/>
</dbReference>
<keyword evidence="4" id="KW-1185">Reference proteome</keyword>
<dbReference type="EC" id="3.4.24.-" evidence="3"/>
<dbReference type="RefSeq" id="WP_197171377.1">
    <property type="nucleotide sequence ID" value="NZ_SJPY01000003.1"/>
</dbReference>
<dbReference type="SUPFAM" id="SSF50156">
    <property type="entry name" value="PDZ domain-like"/>
    <property type="match status" value="1"/>
</dbReference>
<gene>
    <name evidence="3" type="ORF">Q31b_24350</name>
</gene>
<keyword evidence="3" id="KW-0378">Hydrolase</keyword>
<keyword evidence="1" id="KW-0732">Signal</keyword>
<evidence type="ECO:0000313" key="3">
    <source>
        <dbReference type="EMBL" id="TWU43396.1"/>
    </source>
</evidence>
<feature type="domain" description="PDZ" evidence="2">
    <location>
        <begin position="301"/>
        <end position="380"/>
    </location>
</feature>
<sequence length="395" mass="42914" precursor="true">MNRLFFADLSHRLLLGSLLLAAVSPSVSLAQVETANLPAAGNRVTEDGVSETQLAQWVADLGDDQFHRRKAATRKLIDVGSAAVPALVNVMERGDLETIDRAMHCLTEIALAGPPEKEDGAWGELKRMSEANTASRAALAKASVEEVRTVRESQAGEALTRAGVRIGIDDFMVRAVSTPAVIVQIDENWSGEIDSLGWLRWVKNIEFARVKGPAIRPDVIARLVEMPDLKTVAIVDGDVTVATLRPLQAMTRVDALEFRYVHLDNELADEIAKIPVRISLSLMGTGIPAEKVDEMRINLPGLHIDLRQGGFLGVSCLTGMNTCRVNEVTIGKPAQLAGIESGDEIVGIDDVKIDSFEDLQAAINQKVPGDQVEVQYLRNGKRKSVKLSLGKYDIE</sequence>
<protein>
    <submittedName>
        <fullName evidence="3">Putative zinc metalloprotease</fullName>
        <ecNumber evidence="3">3.4.24.-</ecNumber>
    </submittedName>
</protein>
<keyword evidence="3" id="KW-0645">Protease</keyword>
<dbReference type="Gene3D" id="2.30.42.10">
    <property type="match status" value="1"/>
</dbReference>
<dbReference type="InterPro" id="IPR001478">
    <property type="entry name" value="PDZ"/>
</dbReference>
<evidence type="ECO:0000259" key="2">
    <source>
        <dbReference type="PROSITE" id="PS50106"/>
    </source>
</evidence>